<organism evidence="1 2">
    <name type="scientific">Nepenthes gracilis</name>
    <name type="common">Slender pitcher plant</name>
    <dbReference type="NCBI Taxonomy" id="150966"/>
    <lineage>
        <taxon>Eukaryota</taxon>
        <taxon>Viridiplantae</taxon>
        <taxon>Streptophyta</taxon>
        <taxon>Embryophyta</taxon>
        <taxon>Tracheophyta</taxon>
        <taxon>Spermatophyta</taxon>
        <taxon>Magnoliopsida</taxon>
        <taxon>eudicotyledons</taxon>
        <taxon>Gunneridae</taxon>
        <taxon>Pentapetalae</taxon>
        <taxon>Caryophyllales</taxon>
        <taxon>Nepenthaceae</taxon>
        <taxon>Nepenthes</taxon>
    </lineage>
</organism>
<name>A0AAD3T7R6_NEPGR</name>
<reference evidence="1" key="1">
    <citation type="submission" date="2023-05" db="EMBL/GenBank/DDBJ databases">
        <title>Nepenthes gracilis genome sequencing.</title>
        <authorList>
            <person name="Fukushima K."/>
        </authorList>
    </citation>
    <scope>NUCLEOTIDE SEQUENCE</scope>
    <source>
        <strain evidence="1">SING2019-196</strain>
    </source>
</reference>
<comment type="caution">
    <text evidence="1">The sequence shown here is derived from an EMBL/GenBank/DDBJ whole genome shotgun (WGS) entry which is preliminary data.</text>
</comment>
<evidence type="ECO:0000313" key="1">
    <source>
        <dbReference type="EMBL" id="GMH24918.1"/>
    </source>
</evidence>
<dbReference type="Proteomes" id="UP001279734">
    <property type="component" value="Unassembled WGS sequence"/>
</dbReference>
<dbReference type="AlphaFoldDB" id="A0AAD3T7R6"/>
<protein>
    <submittedName>
        <fullName evidence="1">Uncharacterized protein</fullName>
    </submittedName>
</protein>
<evidence type="ECO:0000313" key="2">
    <source>
        <dbReference type="Proteomes" id="UP001279734"/>
    </source>
</evidence>
<dbReference type="EMBL" id="BSYO01000028">
    <property type="protein sequence ID" value="GMH24918.1"/>
    <property type="molecule type" value="Genomic_DNA"/>
</dbReference>
<sequence>MCFNHVATKENRMQWTPLEGRALHALANANLLPVVDERTGQWDSIAAIEWHASVAEKRQPGWWRPSRLLPSPAAFGSCLSWTFSLASQVWPLNVLSPDAEVVAGWVQSEIWMPLMVCSL</sequence>
<accession>A0AAD3T7R6</accession>
<gene>
    <name evidence="1" type="ORF">Nepgr_026761</name>
</gene>
<keyword evidence="2" id="KW-1185">Reference proteome</keyword>
<proteinExistence type="predicted"/>